<dbReference type="AlphaFoldDB" id="A0A4R9LYZ4"/>
<reference evidence="1" key="1">
    <citation type="journal article" date="2019" name="PLoS Negl. Trop. Dis.">
        <title>Revisiting the worldwide diversity of Leptospira species in the environment.</title>
        <authorList>
            <person name="Vincent A.T."/>
            <person name="Schiettekatte O."/>
            <person name="Bourhy P."/>
            <person name="Veyrier F.J."/>
            <person name="Picardeau M."/>
        </authorList>
    </citation>
    <scope>NUCLEOTIDE SEQUENCE [LARGE SCALE GENOMIC DNA]</scope>
    <source>
        <strain evidence="1">201300427</strain>
    </source>
</reference>
<protein>
    <submittedName>
        <fullName evidence="1">Uncharacterized protein</fullName>
    </submittedName>
</protein>
<organism evidence="1 2">
    <name type="scientific">Leptospira idonii</name>
    <dbReference type="NCBI Taxonomy" id="1193500"/>
    <lineage>
        <taxon>Bacteria</taxon>
        <taxon>Pseudomonadati</taxon>
        <taxon>Spirochaetota</taxon>
        <taxon>Spirochaetia</taxon>
        <taxon>Leptospirales</taxon>
        <taxon>Leptospiraceae</taxon>
        <taxon>Leptospira</taxon>
    </lineage>
</organism>
<comment type="caution">
    <text evidence="1">The sequence shown here is derived from an EMBL/GenBank/DDBJ whole genome shotgun (WGS) entry which is preliminary data.</text>
</comment>
<keyword evidence="2" id="KW-1185">Reference proteome</keyword>
<evidence type="ECO:0000313" key="2">
    <source>
        <dbReference type="Proteomes" id="UP000298058"/>
    </source>
</evidence>
<sequence length="95" mass="11133">MKAALLFSVLLFLNGSILIATEKEISKPLLRVWPAFRPEECEDWAILPFLCKRCLAQGKQYAQKIFFYEDGPYRLHGCYLEPEGFMLEEEGWEKK</sequence>
<evidence type="ECO:0000313" key="1">
    <source>
        <dbReference type="EMBL" id="TGN19560.1"/>
    </source>
</evidence>
<name>A0A4R9LYZ4_9LEPT</name>
<dbReference type="Proteomes" id="UP000298058">
    <property type="component" value="Unassembled WGS sequence"/>
</dbReference>
<gene>
    <name evidence="1" type="ORF">EHS15_07165</name>
</gene>
<dbReference type="OrthoDB" id="331321at2"/>
<accession>A0A4R9LYZ4</accession>
<dbReference type="RefSeq" id="WP_135759876.1">
    <property type="nucleotide sequence ID" value="NZ_RQHW01000028.1"/>
</dbReference>
<proteinExistence type="predicted"/>
<dbReference type="EMBL" id="RQHW01000028">
    <property type="protein sequence ID" value="TGN19560.1"/>
    <property type="molecule type" value="Genomic_DNA"/>
</dbReference>